<evidence type="ECO:0000313" key="4">
    <source>
        <dbReference type="Proteomes" id="UP000326837"/>
    </source>
</evidence>
<dbReference type="GO" id="GO:0016989">
    <property type="term" value="F:sigma factor antagonist activity"/>
    <property type="evidence" value="ECO:0007669"/>
    <property type="project" value="TreeGrafter"/>
</dbReference>
<dbReference type="RefSeq" id="WP_152100969.1">
    <property type="nucleotide sequence ID" value="NZ_AP021861.1"/>
</dbReference>
<accession>A0A5K7XI17</accession>
<keyword evidence="4" id="KW-1185">Reference proteome</keyword>
<dbReference type="Gene3D" id="2.60.120.1440">
    <property type="match status" value="1"/>
</dbReference>
<keyword evidence="1" id="KW-0472">Membrane</keyword>
<dbReference type="EMBL" id="AP021861">
    <property type="protein sequence ID" value="BBO35627.1"/>
    <property type="molecule type" value="Genomic_DNA"/>
</dbReference>
<dbReference type="Pfam" id="PF04773">
    <property type="entry name" value="FecR"/>
    <property type="match status" value="1"/>
</dbReference>
<keyword evidence="1" id="KW-0812">Transmembrane</keyword>
<organism evidence="3 4">
    <name type="scientific">Lacipirellula parvula</name>
    <dbReference type="NCBI Taxonomy" id="2650471"/>
    <lineage>
        <taxon>Bacteria</taxon>
        <taxon>Pseudomonadati</taxon>
        <taxon>Planctomycetota</taxon>
        <taxon>Planctomycetia</taxon>
        <taxon>Pirellulales</taxon>
        <taxon>Lacipirellulaceae</taxon>
        <taxon>Lacipirellula</taxon>
    </lineage>
</organism>
<proteinExistence type="predicted"/>
<evidence type="ECO:0000259" key="2">
    <source>
        <dbReference type="Pfam" id="PF04773"/>
    </source>
</evidence>
<dbReference type="InterPro" id="IPR012373">
    <property type="entry name" value="Ferrdict_sens_TM"/>
</dbReference>
<dbReference type="KEGG" id="lpav:PLANPX_5239"/>
<reference evidence="4" key="1">
    <citation type="submission" date="2019-10" db="EMBL/GenBank/DDBJ databases">
        <title>Lacipirellula parvula gen. nov., sp. nov., representing a lineage of planctomycetes widespread in freshwater anoxic habitats, and description of the family Lacipirellulaceae.</title>
        <authorList>
            <person name="Dedysh S.N."/>
            <person name="Kulichevskaya I.S."/>
            <person name="Beletsky A.V."/>
            <person name="Rakitin A.L."/>
            <person name="Mardanov A.V."/>
            <person name="Ivanova A.A."/>
            <person name="Saltykova V.X."/>
            <person name="Rijpstra W.I.C."/>
            <person name="Sinninghe Damste J.S."/>
            <person name="Ravin N.V."/>
        </authorList>
    </citation>
    <scope>NUCLEOTIDE SEQUENCE [LARGE SCALE GENOMIC DNA]</scope>
    <source>
        <strain evidence="4">PX69</strain>
    </source>
</reference>
<dbReference type="AlphaFoldDB" id="A0A5K7XI17"/>
<feature type="domain" description="FecR protein" evidence="2">
    <location>
        <begin position="182"/>
        <end position="239"/>
    </location>
</feature>
<keyword evidence="1" id="KW-1133">Transmembrane helix</keyword>
<dbReference type="PANTHER" id="PTHR30273">
    <property type="entry name" value="PERIPLASMIC SIGNAL SENSOR AND SIGMA FACTOR ACTIVATOR FECR-RELATED"/>
    <property type="match status" value="1"/>
</dbReference>
<evidence type="ECO:0000256" key="1">
    <source>
        <dbReference type="SAM" id="Phobius"/>
    </source>
</evidence>
<name>A0A5K7XI17_9BACT</name>
<feature type="transmembrane region" description="Helical" evidence="1">
    <location>
        <begin position="103"/>
        <end position="124"/>
    </location>
</feature>
<protein>
    <recommendedName>
        <fullName evidence="2">FecR protein domain-containing protein</fullName>
    </recommendedName>
</protein>
<evidence type="ECO:0000313" key="3">
    <source>
        <dbReference type="EMBL" id="BBO35627.1"/>
    </source>
</evidence>
<dbReference type="Proteomes" id="UP000326837">
    <property type="component" value="Chromosome"/>
</dbReference>
<gene>
    <name evidence="3" type="ORF">PLANPX_5239</name>
</gene>
<dbReference type="PANTHER" id="PTHR30273:SF2">
    <property type="entry name" value="PROTEIN FECR"/>
    <property type="match status" value="1"/>
</dbReference>
<sequence>MSYRREVTREAQRWFDGLLNGTLSDADAALLDKWLLEHPAAIEYFLDYCQLHIDLAIDLRADQALDSFRKNQDAVASAAGQSAIAIAPVGGAGGASLFGMSRWVAYGMALCAAMLVTVGSLAWWSNERTKENRAPLDFSQLATTETPSISSVQLGSGTTTLELPDIGSVVVEGPADFQLLGPMRARLNKGRIKVHVKKPSGYGFVVETPDGEVTDLGTQFGLDVGSPTGTGLVVFQGSVDLRLGQSPEMIEGSRVERLFGGDGVRFSKVGELNRIMSVATGTDGTFRLLTGAKDESSAIITNVTDNIRNDGMKKFYEIVPGGLGEDALAYVDRQEHEWNGLTSAGMPAYLLGADYVKPFNNDKFRSDIEIEVTLSKPARLFIIFDDQRVAPPEWLRRDYQRFGDRIGLDMGKSFTEKGEVITALDRAVGPGQSIDQAFSIWERKVPKAGRIKLGSIGSDKVLSAMYGIAAVPLKQEKTGREQ</sequence>
<dbReference type="InterPro" id="IPR006860">
    <property type="entry name" value="FecR"/>
</dbReference>